<comment type="cofactor">
    <cofactor evidence="1">
        <name>Mg(2+)</name>
        <dbReference type="ChEBI" id="CHEBI:18420"/>
    </cofactor>
</comment>
<dbReference type="Gene3D" id="3.30.200.20">
    <property type="entry name" value="Phosphorylase Kinase, domain 1"/>
    <property type="match status" value="1"/>
</dbReference>
<dbReference type="GO" id="GO:0046872">
    <property type="term" value="F:metal ion binding"/>
    <property type="evidence" value="ECO:0007669"/>
    <property type="project" value="UniProtKB-KW"/>
</dbReference>
<dbReference type="InterPro" id="IPR015285">
    <property type="entry name" value="RIO2_wHTH_N"/>
</dbReference>
<dbReference type="EMBL" id="BPLF01000001">
    <property type="protein sequence ID" value="GIX61102.1"/>
    <property type="molecule type" value="Genomic_DNA"/>
</dbReference>
<evidence type="ECO:0000256" key="9">
    <source>
        <dbReference type="ARBA" id="ARBA00022840"/>
    </source>
</evidence>
<dbReference type="GO" id="GO:0005524">
    <property type="term" value="F:ATP binding"/>
    <property type="evidence" value="ECO:0007669"/>
    <property type="project" value="UniProtKB-KW"/>
</dbReference>
<dbReference type="InterPro" id="IPR036390">
    <property type="entry name" value="WH_DNA-bd_sf"/>
</dbReference>
<feature type="domain" description="RIO kinase" evidence="16">
    <location>
        <begin position="65"/>
        <end position="288"/>
    </location>
</feature>
<dbReference type="GO" id="GO:0005634">
    <property type="term" value="C:nucleus"/>
    <property type="evidence" value="ECO:0007669"/>
    <property type="project" value="TreeGrafter"/>
</dbReference>
<dbReference type="Gene3D" id="1.10.10.10">
    <property type="entry name" value="Winged helix-like DNA-binding domain superfamily/Winged helix DNA-binding domain"/>
    <property type="match status" value="1"/>
</dbReference>
<dbReference type="GO" id="GO:0030490">
    <property type="term" value="P:maturation of SSU-rRNA"/>
    <property type="evidence" value="ECO:0007669"/>
    <property type="project" value="TreeGrafter"/>
</dbReference>
<evidence type="ECO:0000256" key="2">
    <source>
        <dbReference type="ARBA" id="ARBA00009196"/>
    </source>
</evidence>
<keyword evidence="7" id="KW-0547">Nucleotide-binding</keyword>
<feature type="compositionally biased region" description="Low complexity" evidence="15">
    <location>
        <begin position="357"/>
        <end position="374"/>
    </location>
</feature>
<dbReference type="FunFam" id="1.10.10.10:FF:000053">
    <property type="entry name" value="Serine/threonine-protein kinase RIO2"/>
    <property type="match status" value="1"/>
</dbReference>
<reference evidence="17 18" key="1">
    <citation type="submission" date="2021-06" db="EMBL/GenBank/DDBJ databases">
        <title>Genome sequence of Babesia caballi.</title>
        <authorList>
            <person name="Yamagishi J."/>
            <person name="Kidaka T."/>
            <person name="Ochi A."/>
        </authorList>
    </citation>
    <scope>NUCLEOTIDE SEQUENCE [LARGE SCALE GENOMIC DNA]</scope>
    <source>
        <strain evidence="17">USDA-D6B2</strain>
    </source>
</reference>
<keyword evidence="6" id="KW-0479">Metal-binding</keyword>
<dbReference type="FunFam" id="3.30.200.20:FF:000052">
    <property type="entry name" value="Serine/threonine-protein kinase RIO2"/>
    <property type="match status" value="1"/>
</dbReference>
<keyword evidence="10" id="KW-0460">Magnesium</keyword>
<evidence type="ECO:0000256" key="8">
    <source>
        <dbReference type="ARBA" id="ARBA00022777"/>
    </source>
</evidence>
<evidence type="ECO:0000313" key="18">
    <source>
        <dbReference type="Proteomes" id="UP001497744"/>
    </source>
</evidence>
<evidence type="ECO:0000256" key="11">
    <source>
        <dbReference type="ARBA" id="ARBA00047899"/>
    </source>
</evidence>
<sequence>MKLDPSHFSHLSNTEFRVLTAIELGMRNHEYIPVKLIIATANLRSCGMTNVLASLTKAKLIAHCGEAYDGYKLTFLGLDYLALRALLKRGVISAVGRRIGVGKEADVHLCTDADGNLLVLKLHRLGRISFRAVKHKRDYMGKRKHASWMYLSQLAAKKEYSYLTALWEEKFPVPQPLDINRHVIAMKFVDGVPLSQVRDMANPRRVLHVLMRLIVKLARLGIIHGDFNGFNLMISEDGEHVTVIDFPQVVSVAHENAQFYFDRDVECIREMFRKKFKLDVFEYPRFADVAPKPDEQASGDKLKLKVVIDKIDDGILSEILQHLRKEELSKQDGASVEEASAEMENLALRKDVDGADSDNGASGDSDVGSGASDDGSSESDADPSEDDHDVNEELGECGDGQADNDGAGDTDADDCGSDSDYEQSAGEPGRAGPQKDKPIHIWTPHVKKIGANAYGRRISSRTRNKAKAETKKGHRQRKQLTEANLAVKGSGGW</sequence>
<dbReference type="GeneID" id="94192585"/>
<dbReference type="Pfam" id="PF01163">
    <property type="entry name" value="RIO1"/>
    <property type="match status" value="1"/>
</dbReference>
<keyword evidence="8" id="KW-0418">Kinase</keyword>
<evidence type="ECO:0000256" key="7">
    <source>
        <dbReference type="ARBA" id="ARBA00022741"/>
    </source>
</evidence>
<comment type="similarity">
    <text evidence="2">Belongs to the protein kinase superfamily. RIO-type Ser/Thr kinase family.</text>
</comment>
<dbReference type="InterPro" id="IPR036388">
    <property type="entry name" value="WH-like_DNA-bd_sf"/>
</dbReference>
<feature type="compositionally biased region" description="Acidic residues" evidence="15">
    <location>
        <begin position="406"/>
        <end position="421"/>
    </location>
</feature>
<name>A0AAV4LLU1_BABCB</name>
<protein>
    <recommendedName>
        <fullName evidence="13">Serine/threonine-protein kinase RIO2</fullName>
        <ecNumber evidence="3">2.7.11.1</ecNumber>
    </recommendedName>
    <alternativeName>
        <fullName evidence="14">Serine/threonine-protein kinase rio2</fullName>
    </alternativeName>
</protein>
<evidence type="ECO:0000256" key="1">
    <source>
        <dbReference type="ARBA" id="ARBA00001946"/>
    </source>
</evidence>
<comment type="caution">
    <text evidence="17">The sequence shown here is derived from an EMBL/GenBank/DDBJ whole genome shotgun (WGS) entry which is preliminary data.</text>
</comment>
<dbReference type="SUPFAM" id="SSF46785">
    <property type="entry name" value="Winged helix' DNA-binding domain"/>
    <property type="match status" value="1"/>
</dbReference>
<comment type="catalytic activity">
    <reaction evidence="12">
        <text>L-seryl-[protein] + ATP = O-phospho-L-seryl-[protein] + ADP + H(+)</text>
        <dbReference type="Rhea" id="RHEA:17989"/>
        <dbReference type="Rhea" id="RHEA-COMP:9863"/>
        <dbReference type="Rhea" id="RHEA-COMP:11604"/>
        <dbReference type="ChEBI" id="CHEBI:15378"/>
        <dbReference type="ChEBI" id="CHEBI:29999"/>
        <dbReference type="ChEBI" id="CHEBI:30616"/>
        <dbReference type="ChEBI" id="CHEBI:83421"/>
        <dbReference type="ChEBI" id="CHEBI:456216"/>
        <dbReference type="EC" id="2.7.11.1"/>
    </reaction>
</comment>
<comment type="catalytic activity">
    <reaction evidence="11">
        <text>L-threonyl-[protein] + ATP = O-phospho-L-threonyl-[protein] + ADP + H(+)</text>
        <dbReference type="Rhea" id="RHEA:46608"/>
        <dbReference type="Rhea" id="RHEA-COMP:11060"/>
        <dbReference type="Rhea" id="RHEA-COMP:11605"/>
        <dbReference type="ChEBI" id="CHEBI:15378"/>
        <dbReference type="ChEBI" id="CHEBI:30013"/>
        <dbReference type="ChEBI" id="CHEBI:30616"/>
        <dbReference type="ChEBI" id="CHEBI:61977"/>
        <dbReference type="ChEBI" id="CHEBI:456216"/>
        <dbReference type="EC" id="2.7.11.1"/>
    </reaction>
</comment>
<evidence type="ECO:0000256" key="10">
    <source>
        <dbReference type="ARBA" id="ARBA00022842"/>
    </source>
</evidence>
<evidence type="ECO:0000256" key="15">
    <source>
        <dbReference type="SAM" id="MobiDB-lite"/>
    </source>
</evidence>
<proteinExistence type="inferred from homology"/>
<dbReference type="PANTHER" id="PTHR45852:SF1">
    <property type="entry name" value="SERINE_THREONINE-PROTEIN KINASE RIO2"/>
    <property type="match status" value="1"/>
</dbReference>
<organism evidence="17 18">
    <name type="scientific">Babesia caballi</name>
    <dbReference type="NCBI Taxonomy" id="5871"/>
    <lineage>
        <taxon>Eukaryota</taxon>
        <taxon>Sar</taxon>
        <taxon>Alveolata</taxon>
        <taxon>Apicomplexa</taxon>
        <taxon>Aconoidasida</taxon>
        <taxon>Piroplasmida</taxon>
        <taxon>Babesiidae</taxon>
        <taxon>Babesia</taxon>
    </lineage>
</organism>
<dbReference type="SMART" id="SM00090">
    <property type="entry name" value="RIO"/>
    <property type="match status" value="1"/>
</dbReference>
<evidence type="ECO:0000256" key="5">
    <source>
        <dbReference type="ARBA" id="ARBA00022679"/>
    </source>
</evidence>
<keyword evidence="18" id="KW-1185">Reference proteome</keyword>
<evidence type="ECO:0000256" key="4">
    <source>
        <dbReference type="ARBA" id="ARBA00022527"/>
    </source>
</evidence>
<dbReference type="InterPro" id="IPR011009">
    <property type="entry name" value="Kinase-like_dom_sf"/>
</dbReference>
<dbReference type="InterPro" id="IPR000687">
    <property type="entry name" value="RIO_kinase"/>
</dbReference>
<feature type="region of interest" description="Disordered" evidence="15">
    <location>
        <begin position="459"/>
        <end position="493"/>
    </location>
</feature>
<dbReference type="Gene3D" id="1.10.510.10">
    <property type="entry name" value="Transferase(Phosphotransferase) domain 1"/>
    <property type="match status" value="1"/>
</dbReference>
<evidence type="ECO:0000313" key="17">
    <source>
        <dbReference type="EMBL" id="GIX61102.1"/>
    </source>
</evidence>
<dbReference type="GO" id="GO:0030688">
    <property type="term" value="C:preribosome, small subunit precursor"/>
    <property type="evidence" value="ECO:0007669"/>
    <property type="project" value="TreeGrafter"/>
</dbReference>
<evidence type="ECO:0000256" key="6">
    <source>
        <dbReference type="ARBA" id="ARBA00022723"/>
    </source>
</evidence>
<dbReference type="InterPro" id="IPR018934">
    <property type="entry name" value="RIO_dom"/>
</dbReference>
<evidence type="ECO:0000256" key="3">
    <source>
        <dbReference type="ARBA" id="ARBA00012513"/>
    </source>
</evidence>
<evidence type="ECO:0000259" key="16">
    <source>
        <dbReference type="SMART" id="SM00090"/>
    </source>
</evidence>
<gene>
    <name evidence="17" type="ORF">BcabD6B2_05370</name>
</gene>
<keyword evidence="5" id="KW-0808">Transferase</keyword>
<keyword evidence="9" id="KW-0067">ATP-binding</keyword>
<accession>A0AAV4LLU1</accession>
<dbReference type="Proteomes" id="UP001497744">
    <property type="component" value="Unassembled WGS sequence"/>
</dbReference>
<feature type="region of interest" description="Disordered" evidence="15">
    <location>
        <begin position="351"/>
        <end position="444"/>
    </location>
</feature>
<keyword evidence="4" id="KW-0723">Serine/threonine-protein kinase</keyword>
<dbReference type="SUPFAM" id="SSF56112">
    <property type="entry name" value="Protein kinase-like (PK-like)"/>
    <property type="match status" value="1"/>
</dbReference>
<evidence type="ECO:0000256" key="13">
    <source>
        <dbReference type="ARBA" id="ARBA00068353"/>
    </source>
</evidence>
<feature type="compositionally biased region" description="Acidic residues" evidence="15">
    <location>
        <begin position="375"/>
        <end position="396"/>
    </location>
</feature>
<dbReference type="GO" id="GO:0005829">
    <property type="term" value="C:cytosol"/>
    <property type="evidence" value="ECO:0007669"/>
    <property type="project" value="TreeGrafter"/>
</dbReference>
<dbReference type="EC" id="2.7.11.1" evidence="3"/>
<dbReference type="AlphaFoldDB" id="A0AAV4LLU1"/>
<evidence type="ECO:0000256" key="14">
    <source>
        <dbReference type="ARBA" id="ARBA00068837"/>
    </source>
</evidence>
<dbReference type="GO" id="GO:0004674">
    <property type="term" value="F:protein serine/threonine kinase activity"/>
    <property type="evidence" value="ECO:0007669"/>
    <property type="project" value="UniProtKB-KW"/>
</dbReference>
<dbReference type="PANTHER" id="PTHR45852">
    <property type="entry name" value="SER/THR-PROTEIN KINASE RIO2"/>
    <property type="match status" value="1"/>
</dbReference>
<dbReference type="CDD" id="cd05144">
    <property type="entry name" value="RIO2_C"/>
    <property type="match status" value="1"/>
</dbReference>
<dbReference type="Pfam" id="PF09202">
    <property type="entry name" value="Rio2_N"/>
    <property type="match status" value="1"/>
</dbReference>
<dbReference type="RefSeq" id="XP_067713173.1">
    <property type="nucleotide sequence ID" value="XM_067857072.1"/>
</dbReference>
<dbReference type="InterPro" id="IPR030484">
    <property type="entry name" value="Rio2"/>
</dbReference>
<evidence type="ECO:0000256" key="12">
    <source>
        <dbReference type="ARBA" id="ARBA00048679"/>
    </source>
</evidence>